<sequence length="125" mass="13573">MDSGNSTKPAAGPITAAPRPDPTASFRAVRTDLRPADTVQQAAPIEAVRFDPSDGLRERAILDQVLTRAVERRTELDERTKGLVYRVSDARTGEVVAQYPTEQILKLRAYLRDAAEPKATAGTVA</sequence>
<dbReference type="RefSeq" id="WP_149815085.1">
    <property type="nucleotide sequence ID" value="NZ_VUOA01000003.1"/>
</dbReference>
<evidence type="ECO:0000256" key="1">
    <source>
        <dbReference type="SAM" id="MobiDB-lite"/>
    </source>
</evidence>
<protein>
    <submittedName>
        <fullName evidence="2">Flagellar protein FlaG</fullName>
    </submittedName>
</protein>
<dbReference type="OrthoDB" id="7677861at2"/>
<evidence type="ECO:0000313" key="3">
    <source>
        <dbReference type="Proteomes" id="UP000323142"/>
    </source>
</evidence>
<keyword evidence="2" id="KW-0969">Cilium</keyword>
<dbReference type="AlphaFoldDB" id="A0A5B2W0D7"/>
<proteinExistence type="predicted"/>
<name>A0A5B2W0D7_9HYPH</name>
<reference evidence="2 3" key="2">
    <citation type="submission" date="2019-09" db="EMBL/GenBank/DDBJ databases">
        <authorList>
            <person name="Jin C."/>
        </authorList>
    </citation>
    <scope>NUCLEOTIDE SEQUENCE [LARGE SCALE GENOMIC DNA]</scope>
    <source>
        <strain evidence="2 3">BN140002</strain>
    </source>
</reference>
<dbReference type="SUPFAM" id="SSF160214">
    <property type="entry name" value="FlaG-like"/>
    <property type="match status" value="1"/>
</dbReference>
<comment type="caution">
    <text evidence="2">The sequence shown here is derived from an EMBL/GenBank/DDBJ whole genome shotgun (WGS) entry which is preliminary data.</text>
</comment>
<organism evidence="2 3">
    <name type="scientific">Salinarimonas soli</name>
    <dbReference type="NCBI Taxonomy" id="1638099"/>
    <lineage>
        <taxon>Bacteria</taxon>
        <taxon>Pseudomonadati</taxon>
        <taxon>Pseudomonadota</taxon>
        <taxon>Alphaproteobacteria</taxon>
        <taxon>Hyphomicrobiales</taxon>
        <taxon>Salinarimonadaceae</taxon>
        <taxon>Salinarimonas</taxon>
    </lineage>
</organism>
<evidence type="ECO:0000313" key="2">
    <source>
        <dbReference type="EMBL" id="KAA2244180.1"/>
    </source>
</evidence>
<keyword evidence="3" id="KW-1185">Reference proteome</keyword>
<accession>A0A5B2W0D7</accession>
<gene>
    <name evidence="2" type="ORF">F0L46_00575</name>
</gene>
<dbReference type="InterPro" id="IPR035924">
    <property type="entry name" value="FlaG-like_sf"/>
</dbReference>
<dbReference type="InterPro" id="IPR005186">
    <property type="entry name" value="FlaG"/>
</dbReference>
<keyword evidence="2" id="KW-0966">Cell projection</keyword>
<feature type="region of interest" description="Disordered" evidence="1">
    <location>
        <begin position="1"/>
        <end position="23"/>
    </location>
</feature>
<dbReference type="Proteomes" id="UP000323142">
    <property type="component" value="Unassembled WGS sequence"/>
</dbReference>
<dbReference type="EMBL" id="VUOA01000003">
    <property type="protein sequence ID" value="KAA2244180.1"/>
    <property type="molecule type" value="Genomic_DNA"/>
</dbReference>
<dbReference type="Gene3D" id="3.30.160.170">
    <property type="entry name" value="FlaG-like"/>
    <property type="match status" value="1"/>
</dbReference>
<dbReference type="Pfam" id="PF03646">
    <property type="entry name" value="FlaG"/>
    <property type="match status" value="1"/>
</dbReference>
<reference evidence="2 3" key="1">
    <citation type="submission" date="2019-09" db="EMBL/GenBank/DDBJ databases">
        <title>Salinarimonas rosea gen. nov., sp. nov., a new member of the a-2 subgroup of the Proteobacteria.</title>
        <authorList>
            <person name="Liu J."/>
        </authorList>
    </citation>
    <scope>NUCLEOTIDE SEQUENCE [LARGE SCALE GENOMIC DNA]</scope>
    <source>
        <strain evidence="2 3">BN140002</strain>
    </source>
</reference>
<keyword evidence="2" id="KW-0282">Flagellum</keyword>